<dbReference type="Pfam" id="PF07739">
    <property type="entry name" value="TipAS"/>
    <property type="match status" value="1"/>
</dbReference>
<dbReference type="InterPro" id="IPR012925">
    <property type="entry name" value="TipAS_dom"/>
</dbReference>
<dbReference type="SUPFAM" id="SSF89082">
    <property type="entry name" value="Antibiotic binding domain of TipA-like multidrug resistance regulators"/>
    <property type="match status" value="1"/>
</dbReference>
<evidence type="ECO:0000259" key="1">
    <source>
        <dbReference type="Pfam" id="PF07739"/>
    </source>
</evidence>
<accession>A0AB33KBG9</accession>
<protein>
    <recommendedName>
        <fullName evidence="1">TipAS antibiotic-recognition domain-containing protein</fullName>
    </recommendedName>
</protein>
<dbReference type="InterPro" id="IPR036244">
    <property type="entry name" value="TipA-like_antibiotic-bd"/>
</dbReference>
<organism evidence="2">
    <name type="scientific">Kitasatospora sp. CMC57</name>
    <dbReference type="NCBI Taxonomy" id="3231513"/>
    <lineage>
        <taxon>Bacteria</taxon>
        <taxon>Bacillati</taxon>
        <taxon>Actinomycetota</taxon>
        <taxon>Actinomycetes</taxon>
        <taxon>Kitasatosporales</taxon>
        <taxon>Streptomycetaceae</taxon>
        <taxon>Kitasatospora</taxon>
    </lineage>
</organism>
<proteinExistence type="predicted"/>
<dbReference type="Gene3D" id="1.10.490.50">
    <property type="entry name" value="Antibiotic binding domain of TipA-like multidrug resistance regulators"/>
    <property type="match status" value="1"/>
</dbReference>
<feature type="domain" description="TipAS antibiotic-recognition" evidence="1">
    <location>
        <begin position="1"/>
        <end position="69"/>
    </location>
</feature>
<evidence type="ECO:0000313" key="2">
    <source>
        <dbReference type="EMBL" id="BFP49837.1"/>
    </source>
</evidence>
<sequence>MAAGTPVADPAVQAEMDTHYQSVRRFRTPNAAAYKGLGRTYVEDPQFRSNYDKIADGLAAYQRDAMDAYADTRLS</sequence>
<dbReference type="EMBL" id="AP035881">
    <property type="protein sequence ID" value="BFP49837.1"/>
    <property type="molecule type" value="Genomic_DNA"/>
</dbReference>
<gene>
    <name evidence="2" type="ORF">KCMC57_62050</name>
</gene>
<name>A0AB33KBG9_9ACTN</name>
<reference evidence="2" key="1">
    <citation type="submission" date="2024-07" db="EMBL/GenBank/DDBJ databases">
        <title>Complete genome sequences of cellulolytic bacteria, Kitasatospora sp. CMC57 and Streptomyces sp. CMC78, isolated from Japanese agricultural soil.</title>
        <authorList>
            <person name="Hashimoto T."/>
            <person name="Ito M."/>
            <person name="Iwamoto M."/>
            <person name="Fukahori D."/>
            <person name="Shoda T."/>
            <person name="Sakoda M."/>
            <person name="Morohoshi T."/>
            <person name="Mitsuboshi M."/>
            <person name="Nishizawa T."/>
        </authorList>
    </citation>
    <scope>NUCLEOTIDE SEQUENCE</scope>
    <source>
        <strain evidence="2">CMC57</strain>
    </source>
</reference>
<dbReference type="AlphaFoldDB" id="A0AB33KBG9"/>